<keyword evidence="1" id="KW-0175">Coiled coil</keyword>
<reference evidence="3" key="1">
    <citation type="submission" date="2017-09" db="EMBL/GenBank/DDBJ databases">
        <title>Depth-based differentiation of microbial function through sediment-hosted aquifers and enrichment of novel symbionts in the deep terrestrial subsurface.</title>
        <authorList>
            <person name="Probst A.J."/>
            <person name="Ladd B."/>
            <person name="Jarett J.K."/>
            <person name="Geller-Mcgrath D.E."/>
            <person name="Sieber C.M.K."/>
            <person name="Emerson J.B."/>
            <person name="Anantharaman K."/>
            <person name="Thomas B.C."/>
            <person name="Malmstrom R."/>
            <person name="Stieglmeier M."/>
            <person name="Klingl A."/>
            <person name="Woyke T."/>
            <person name="Ryan C.M."/>
            <person name="Banfield J.F."/>
        </authorList>
    </citation>
    <scope>NUCLEOTIDE SEQUENCE [LARGE SCALE GENOMIC DNA]</scope>
</reference>
<dbReference type="Proteomes" id="UP000231464">
    <property type="component" value="Unassembled WGS sequence"/>
</dbReference>
<name>A0A2M6WA80_9BACT</name>
<accession>A0A2M6WA80</accession>
<dbReference type="EMBL" id="PFBP01000041">
    <property type="protein sequence ID" value="PIT89667.1"/>
    <property type="molecule type" value="Genomic_DNA"/>
</dbReference>
<evidence type="ECO:0000313" key="3">
    <source>
        <dbReference type="Proteomes" id="UP000231464"/>
    </source>
</evidence>
<evidence type="ECO:0000313" key="2">
    <source>
        <dbReference type="EMBL" id="PIT89667.1"/>
    </source>
</evidence>
<evidence type="ECO:0000256" key="1">
    <source>
        <dbReference type="SAM" id="Coils"/>
    </source>
</evidence>
<proteinExistence type="predicted"/>
<sequence length="318" mass="37082">MNTNLEYLIYAIKNPEKAIDTDYSFLKASDDIEKYVKVTKEIKEILITVKQLKKEKADKETLESFYKKLQNVLSKYSNCSEFVCFFKAFGSNLKYVSSDLFLLKKVTEHYLRYRNITELTPREWIQALIDNNSSRKKGHVGERKVIQELVNVGFELVNNLADLQNKKMAVAQITKKEFSLKKIKKELGIKMKGIRQEKVQDVIFKIGQEYYVLEAKNINDEGGAQNSSISELIFLIGIKEKNKHIHFISFMDGKTVNNLLDENLLNKQGNLKEIRKTENKIEVQRKEIVKNLKNHPNNYFLNTASLKKFLQDLLDKQK</sequence>
<dbReference type="AlphaFoldDB" id="A0A2M6WA80"/>
<gene>
    <name evidence="2" type="ORF">COU23_02675</name>
</gene>
<organism evidence="2 3">
    <name type="scientific">Candidatus Kuenenbacteria bacterium CG10_big_fil_rev_8_21_14_0_10_36_11</name>
    <dbReference type="NCBI Taxonomy" id="1974618"/>
    <lineage>
        <taxon>Bacteria</taxon>
        <taxon>Candidatus Kueneniibacteriota</taxon>
    </lineage>
</organism>
<feature type="coiled-coil region" evidence="1">
    <location>
        <begin position="35"/>
        <end position="62"/>
    </location>
</feature>
<protein>
    <submittedName>
        <fullName evidence="2">Uncharacterized protein</fullName>
    </submittedName>
</protein>
<comment type="caution">
    <text evidence="2">The sequence shown here is derived from an EMBL/GenBank/DDBJ whole genome shotgun (WGS) entry which is preliminary data.</text>
</comment>